<dbReference type="InterPro" id="IPR053168">
    <property type="entry name" value="Glutamic_endopeptidase"/>
</dbReference>
<feature type="region of interest" description="Disordered" evidence="2">
    <location>
        <begin position="488"/>
        <end position="523"/>
    </location>
</feature>
<dbReference type="EMBL" id="JAEFBK010000008">
    <property type="protein sequence ID" value="KAG7579523.1"/>
    <property type="molecule type" value="Genomic_DNA"/>
</dbReference>
<dbReference type="Proteomes" id="UP000694240">
    <property type="component" value="Chromosome 8"/>
</dbReference>
<evidence type="ECO:0000256" key="2">
    <source>
        <dbReference type="SAM" id="MobiDB-lite"/>
    </source>
</evidence>
<dbReference type="Pfam" id="PF03107">
    <property type="entry name" value="C1_2"/>
    <property type="match status" value="2"/>
</dbReference>
<keyword evidence="1" id="KW-0677">Repeat</keyword>
<protein>
    <submittedName>
        <fullName evidence="5">DC1</fullName>
    </submittedName>
</protein>
<feature type="chain" id="PRO_5035747349" evidence="3">
    <location>
        <begin position="20"/>
        <end position="563"/>
    </location>
</feature>
<dbReference type="Pfam" id="PF03080">
    <property type="entry name" value="Neprosin"/>
    <property type="match status" value="1"/>
</dbReference>
<sequence length="563" mass="64145">MMVAHFVLSVLIVAAIVSGSEFSDTRDAKVEKILKKLNKPALKSIKSPDGDIIDCVHMNNHPIYDHPFFKNYTIQMKPSSYPKVRPNPSERKVSWSPYVQTPKEFSLAQMWVMAGPFSEVNSVEAGWQVYQDRYGDDNPRYFIFWTADGYHSGCYNLDCPGFVPVSQNFALGAAVSNVSTLNGQQYHIPTTIWKDPHTGNWWLKFNDHEFVGYWPSILFNHLKDGATEIQWGGEIINFKDGSLHTTTRMGSGHFAEEGYQKASYFKNLEIIDEHDIHNKPKEGYSYMTQESCYNIRSGYAKIWGVYFYYGGPGRNQNLRHPSHNHPLRGHKAQVEDEIICSGCDLDLIGAYFKCTKSECDYFLHKSCFDLPREIRHKSHPDHPLILLYSPQNNHFPYTCDACGEYGSGFTYNCSICQYDVHVGCVSMPETMKHDEHVHPLALIYKAPCPTDHIFTCDVCNETMPHNLWLYYCQKCDYGAHLHSCVAEEEEKPEKGGRGRGRGRGGEGGSSGNGVNRGRSSANSELAAMLKAQREMEQMQIALHLEMQRAKIDKKSRKHMLKMI</sequence>
<reference evidence="5 6" key="1">
    <citation type="submission" date="2020-12" db="EMBL/GenBank/DDBJ databases">
        <title>Concerted genomic and epigenomic changes stabilize Arabidopsis allopolyploids.</title>
        <authorList>
            <person name="Chen Z."/>
        </authorList>
    </citation>
    <scope>NUCLEOTIDE SEQUENCE [LARGE SCALE GENOMIC DNA]</scope>
    <source>
        <strain evidence="5">Allo738</strain>
        <tissue evidence="5">Leaf</tissue>
    </source>
</reference>
<dbReference type="PANTHER" id="PTHR31589:SF198">
    <property type="entry name" value="NEP-INTERACTING PROTEIN 1"/>
    <property type="match status" value="1"/>
</dbReference>
<evidence type="ECO:0000313" key="6">
    <source>
        <dbReference type="Proteomes" id="UP000694240"/>
    </source>
</evidence>
<feature type="compositionally biased region" description="Low complexity" evidence="2">
    <location>
        <begin position="512"/>
        <end position="523"/>
    </location>
</feature>
<evidence type="ECO:0000259" key="4">
    <source>
        <dbReference type="PROSITE" id="PS52045"/>
    </source>
</evidence>
<dbReference type="PROSITE" id="PS52045">
    <property type="entry name" value="NEPROSIN_PEP_CD"/>
    <property type="match status" value="1"/>
</dbReference>
<name>A0A8T2AZH9_9BRAS</name>
<accession>A0A8T2AZH9</accession>
<dbReference type="InterPro" id="IPR004314">
    <property type="entry name" value="Neprosin"/>
</dbReference>
<keyword evidence="3" id="KW-0732">Signal</keyword>
<evidence type="ECO:0000256" key="1">
    <source>
        <dbReference type="ARBA" id="ARBA00022737"/>
    </source>
</evidence>
<feature type="domain" description="Neprosin PEP catalytic" evidence="4">
    <location>
        <begin position="60"/>
        <end position="316"/>
    </location>
</feature>
<evidence type="ECO:0000256" key="3">
    <source>
        <dbReference type="SAM" id="SignalP"/>
    </source>
</evidence>
<gene>
    <name evidence="5" type="ORF">ISN45_Aa03g036610</name>
</gene>
<keyword evidence="6" id="KW-1185">Reference proteome</keyword>
<organism evidence="5 6">
    <name type="scientific">Arabidopsis thaliana x Arabidopsis arenosa</name>
    <dbReference type="NCBI Taxonomy" id="1240361"/>
    <lineage>
        <taxon>Eukaryota</taxon>
        <taxon>Viridiplantae</taxon>
        <taxon>Streptophyta</taxon>
        <taxon>Embryophyta</taxon>
        <taxon>Tracheophyta</taxon>
        <taxon>Spermatophyta</taxon>
        <taxon>Magnoliopsida</taxon>
        <taxon>eudicotyledons</taxon>
        <taxon>Gunneridae</taxon>
        <taxon>Pentapetalae</taxon>
        <taxon>rosids</taxon>
        <taxon>malvids</taxon>
        <taxon>Brassicales</taxon>
        <taxon>Brassicaceae</taxon>
        <taxon>Camelineae</taxon>
        <taxon>Arabidopsis</taxon>
    </lineage>
</organism>
<dbReference type="InterPro" id="IPR004146">
    <property type="entry name" value="DC1"/>
</dbReference>
<feature type="signal peptide" evidence="3">
    <location>
        <begin position="1"/>
        <end position="19"/>
    </location>
</feature>
<dbReference type="AlphaFoldDB" id="A0A8T2AZH9"/>
<comment type="caution">
    <text evidence="5">The sequence shown here is derived from an EMBL/GenBank/DDBJ whole genome shotgun (WGS) entry which is preliminary data.</text>
</comment>
<proteinExistence type="predicted"/>
<dbReference type="PANTHER" id="PTHR31589">
    <property type="entry name" value="PROTEIN, PUTATIVE (DUF239)-RELATED-RELATED"/>
    <property type="match status" value="1"/>
</dbReference>
<evidence type="ECO:0000313" key="5">
    <source>
        <dbReference type="EMBL" id="KAG7579523.1"/>
    </source>
</evidence>